<protein>
    <submittedName>
        <fullName evidence="6">Glycoside hydrolase family 57</fullName>
    </submittedName>
</protein>
<dbReference type="InterPro" id="IPR013784">
    <property type="entry name" value="Carb-bd-like_fold"/>
</dbReference>
<dbReference type="InterPro" id="IPR011330">
    <property type="entry name" value="Glyco_hydro/deAcase_b/a-brl"/>
</dbReference>
<dbReference type="Gene3D" id="2.60.40.10">
    <property type="entry name" value="Immunoglobulins"/>
    <property type="match status" value="2"/>
</dbReference>
<dbReference type="InterPro" id="IPR019248">
    <property type="entry name" value="Glucodextran_C"/>
</dbReference>
<reference evidence="6 7" key="1">
    <citation type="submission" date="2021-02" db="EMBL/GenBank/DDBJ databases">
        <title>Characterization of Marinitoga sp. nov. str. BP5-C20A.</title>
        <authorList>
            <person name="Erauso G."/>
            <person name="Postec A."/>
        </authorList>
    </citation>
    <scope>NUCLEOTIDE SEQUENCE [LARGE SCALE GENOMIC DNA]</scope>
    <source>
        <strain evidence="6 7">BP5-C20A</strain>
    </source>
</reference>
<dbReference type="SMART" id="SM01065">
    <property type="entry name" value="CBM_2"/>
    <property type="match status" value="2"/>
</dbReference>
<accession>A0ABY8PN62</accession>
<dbReference type="Pfam" id="PF00686">
    <property type="entry name" value="CBM_20"/>
    <property type="match status" value="1"/>
</dbReference>
<evidence type="ECO:0000256" key="4">
    <source>
        <dbReference type="SAM" id="SignalP"/>
    </source>
</evidence>
<dbReference type="CDD" id="cd09626">
    <property type="entry name" value="DOMON_glucodextranase_like"/>
    <property type="match status" value="1"/>
</dbReference>
<keyword evidence="4" id="KW-0732">Signal</keyword>
<dbReference type="PROSITE" id="PS51257">
    <property type="entry name" value="PROKAR_LIPOPROTEIN"/>
    <property type="match status" value="1"/>
</dbReference>
<dbReference type="Gene3D" id="2.60.40.1190">
    <property type="match status" value="2"/>
</dbReference>
<feature type="domain" description="CBM20" evidence="5">
    <location>
        <begin position="166"/>
        <end position="269"/>
    </location>
</feature>
<dbReference type="SUPFAM" id="SSF49452">
    <property type="entry name" value="Starch-binding domain-like"/>
    <property type="match status" value="2"/>
</dbReference>
<dbReference type="InterPro" id="IPR027291">
    <property type="entry name" value="Glyco_hydro_38_N_sf"/>
</dbReference>
<evidence type="ECO:0000256" key="3">
    <source>
        <dbReference type="RuleBase" id="RU361196"/>
    </source>
</evidence>
<dbReference type="SUPFAM" id="SSF49344">
    <property type="entry name" value="CBD9-like"/>
    <property type="match status" value="1"/>
</dbReference>
<dbReference type="RefSeq" id="WP_280997360.1">
    <property type="nucleotide sequence ID" value="NZ_CP069362.1"/>
</dbReference>
<evidence type="ECO:0000313" key="7">
    <source>
        <dbReference type="Proteomes" id="UP001232493"/>
    </source>
</evidence>
<proteinExistence type="inferred from homology"/>
<keyword evidence="7" id="KW-1185">Reference proteome</keyword>
<dbReference type="Pfam" id="PF09985">
    <property type="entry name" value="Glucodextran_C"/>
    <property type="match status" value="1"/>
</dbReference>
<evidence type="ECO:0000256" key="1">
    <source>
        <dbReference type="ARBA" id="ARBA00006821"/>
    </source>
</evidence>
<gene>
    <name evidence="6" type="ORF">JRV97_06515</name>
</gene>
<dbReference type="PANTHER" id="PTHR36306">
    <property type="entry name" value="ALPHA-AMYLASE-RELATED-RELATED"/>
    <property type="match status" value="1"/>
</dbReference>
<name>A0ABY8PN62_9BACT</name>
<dbReference type="InterPro" id="IPR004300">
    <property type="entry name" value="Glyco_hydro_57_N"/>
</dbReference>
<dbReference type="PROSITE" id="PS51166">
    <property type="entry name" value="CBM20"/>
    <property type="match status" value="2"/>
</dbReference>
<feature type="domain" description="CBM20" evidence="5">
    <location>
        <begin position="53"/>
        <end position="157"/>
    </location>
</feature>
<keyword evidence="6" id="KW-0378">Hydrolase</keyword>
<dbReference type="Gene3D" id="3.20.110.10">
    <property type="entry name" value="Glycoside hydrolase 38, N terminal domain"/>
    <property type="match status" value="1"/>
</dbReference>
<keyword evidence="2 3" id="KW-0119">Carbohydrate metabolism</keyword>
<dbReference type="GO" id="GO:0016787">
    <property type="term" value="F:hydrolase activity"/>
    <property type="evidence" value="ECO:0007669"/>
    <property type="project" value="UniProtKB-KW"/>
</dbReference>
<dbReference type="SUPFAM" id="SSF88713">
    <property type="entry name" value="Glycoside hydrolase/deacetylase"/>
    <property type="match status" value="1"/>
</dbReference>
<feature type="signal peptide" evidence="4">
    <location>
        <begin position="1"/>
        <end position="29"/>
    </location>
</feature>
<dbReference type="Proteomes" id="UP001232493">
    <property type="component" value="Chromosome"/>
</dbReference>
<dbReference type="InterPro" id="IPR002044">
    <property type="entry name" value="CBM20"/>
</dbReference>
<feature type="chain" id="PRO_5045544483" evidence="4">
    <location>
        <begin position="30"/>
        <end position="1257"/>
    </location>
</feature>
<dbReference type="CDD" id="cd10796">
    <property type="entry name" value="GH57N_APU"/>
    <property type="match status" value="1"/>
</dbReference>
<dbReference type="InterPro" id="IPR052046">
    <property type="entry name" value="GH57_Enzymes"/>
</dbReference>
<comment type="similarity">
    <text evidence="1 3">Belongs to the glycosyl hydrolase 57 family.</text>
</comment>
<dbReference type="Pfam" id="PF03065">
    <property type="entry name" value="Glyco_hydro_57"/>
    <property type="match status" value="1"/>
</dbReference>
<organism evidence="6 7">
    <name type="scientific">Marinitoga aeolica</name>
    <dbReference type="NCBI Taxonomy" id="2809031"/>
    <lineage>
        <taxon>Bacteria</taxon>
        <taxon>Thermotogati</taxon>
        <taxon>Thermotogota</taxon>
        <taxon>Thermotogae</taxon>
        <taxon>Petrotogales</taxon>
        <taxon>Petrotogaceae</taxon>
        <taxon>Marinitoga</taxon>
    </lineage>
</organism>
<evidence type="ECO:0000313" key="6">
    <source>
        <dbReference type="EMBL" id="WGS64031.1"/>
    </source>
</evidence>
<dbReference type="PANTHER" id="PTHR36306:SF1">
    <property type="entry name" value="ALPHA-AMYLASE-RELATED"/>
    <property type="match status" value="1"/>
</dbReference>
<evidence type="ECO:0000256" key="2">
    <source>
        <dbReference type="ARBA" id="ARBA00023277"/>
    </source>
</evidence>
<sequence length="1257" mass="142239">MRKSFSKFFVVAIVTLLSIFLISCGAQQAQVMEKTPSVSEVTPETSETPVPTDSSSNLVTLTFKVTLPANTPTDENVYIVGSFNDWNPGDENYILSRDGNTGTVTLTVEKGTEIEYKYTRGDWGTVEKDENGGEIANRKALADENKTIEDVVASWADIPAEIKTKAQPGEKAIVTFVVTLPSNTPQSDNIFIVGNFNNWDPGQLVMERNGNKATYKLETEVGKRLEYKYTRGNWDTVEKDENGEEISNRVVIVEDTEQTQEDTVASWRDIPPQSSAENSAPAPEVKNITENAVENFLSKIPKGDDNKEPLKVAIVWHHHQPSYKIPGNLNAEMPWVRAHAINDYPYMADLVDKYLTSGSVTFNITPVLLIQLMDYVNNGAKDKYLELSLKDKLTDEEKEFVKWHFFDINPQFVDSHPRYAELREKRDKNEKFTDQDWLDLKVSWNLYWINADYINSDKKLKALAEKGKDFTKEDLKYVISVQYKLMSEIVDKYKKLWDEGKVELTTTPYYHPILPLLVDMGWPEDAKAQITRGLEYFTSIFGKKPVGMWPSEQAVSTPLVPMFADNGIKWIITDKQILQKAGVNTGDPHKLYKPYKVTVNGKSVIVFFRDTDLSDRIGFKYSIMTKENAVKDFLTALHNIQKLNDEGDMVVTVALDGENAWEHYPNNGNDFRKLFYQALSNDPYVELVTPKEYIESYEVKGELNQLPKGSWVGGSLDTWYGEKEENEAWERLSEARKILMENKNKLTDEEFKKALDVLYAAEGSDWFWWYGSDQDAGPNEVLFDMQFKKLLIQLYRIAKVPENKIPGYLFIANKKPSSASKGNIGKVEITLDGVVDDKEMAKSAYFADDDSGVMYKEGDLISGFYVGRDNSNIYVAVELKKSIDELSGKPYKLEIYTDMPNAKKLNTRTAYSKTGENITDLGFALAKRFSFNLQKYPNSKDLYYYNASGTERWMIAGKTPGYIAAKGNIVEFKIPFDLISIKSGDELNLAVVMAYTEKGNSGDVDFAPNTGPVHVMIPKEIGGRLIKTFEDPIGDEDGPGGYTYPKDGAFKPYKGLWDIEWAKVYDNDDSIVFKFKFGEMTNPWGAPKGFSHQLINIYLDTKDGGLTKTYKDGARVQFDPKHPWDYFIKVAGWPSYGQLLATSDEQELPEGVQVEADPGEKIITVIVMKKFLDIKSNKIYAYFMVGSQDGYGADHYRAVTPENTQWTLGGYPADAGDYGPYVLDIIVPEGYDQHKVLSSYDASQEKYATLVPVEIDF</sequence>
<dbReference type="EMBL" id="CP069362">
    <property type="protein sequence ID" value="WGS64031.1"/>
    <property type="molecule type" value="Genomic_DNA"/>
</dbReference>
<evidence type="ECO:0000259" key="5">
    <source>
        <dbReference type="PROSITE" id="PS51166"/>
    </source>
</evidence>
<dbReference type="InterPro" id="IPR013783">
    <property type="entry name" value="Ig-like_fold"/>
</dbReference>